<proteinExistence type="predicted"/>
<name>A0A385EE22_9CAUD</name>
<dbReference type="EMBL" id="MH588545">
    <property type="protein sequence ID" value="AXQ68949.1"/>
    <property type="molecule type" value="Genomic_DNA"/>
</dbReference>
<accession>A0A385EE22</accession>
<sequence length="97" mass="11154">MTDADSKAIFSIFDSNEDVLKDYLNDFSYYLEKFEPSAFEALKAARDAGDARKMISVANSIWFALPENRSIRRHGFFRLCDIAEYVFEQEGDDEAHA</sequence>
<keyword evidence="2" id="KW-1185">Reference proteome</keyword>
<evidence type="ECO:0000313" key="2">
    <source>
        <dbReference type="Proteomes" id="UP000259026"/>
    </source>
</evidence>
<reference evidence="1" key="1">
    <citation type="submission" date="2018-07" db="EMBL/GenBank/DDBJ databases">
        <authorList>
            <person name="Quirk P.G."/>
            <person name="Krulwich T.A."/>
        </authorList>
    </citation>
    <scope>NUCLEOTIDE SEQUENCE</scope>
</reference>
<organism evidence="1 2">
    <name type="scientific">Caulobacter phage CcrPW</name>
    <dbReference type="NCBI Taxonomy" id="2283271"/>
    <lineage>
        <taxon>Viruses</taxon>
        <taxon>Duplodnaviria</taxon>
        <taxon>Heunggongvirae</taxon>
        <taxon>Uroviricota</taxon>
        <taxon>Caudoviricetes</taxon>
        <taxon>Jeanschmidtviridae</taxon>
        <taxon>Colossusvirus</taxon>
        <taxon>Colossusvirus PW</taxon>
    </lineage>
</organism>
<gene>
    <name evidence="1" type="ORF">CcrPW_gp410c</name>
</gene>
<evidence type="ECO:0000313" key="1">
    <source>
        <dbReference type="EMBL" id="AXQ68949.1"/>
    </source>
</evidence>
<dbReference type="Proteomes" id="UP000259026">
    <property type="component" value="Segment"/>
</dbReference>
<protein>
    <submittedName>
        <fullName evidence="1">Uncharacterized protein</fullName>
    </submittedName>
</protein>
<reference evidence="1" key="2">
    <citation type="submission" date="2018-09" db="EMBL/GenBank/DDBJ databases">
        <title>Giant CbK-like Caulobacter bacteriophages have genetically divergent genomes.</title>
        <authorList>
            <person name="Wilson K."/>
            <person name="Ely B."/>
        </authorList>
    </citation>
    <scope>NUCLEOTIDE SEQUENCE [LARGE SCALE GENOMIC DNA]</scope>
</reference>